<dbReference type="Gene3D" id="3.30.70.270">
    <property type="match status" value="1"/>
</dbReference>
<keyword evidence="2" id="KW-1185">Reference proteome</keyword>
<proteinExistence type="predicted"/>
<protein>
    <recommendedName>
        <fullName evidence="3">Reverse transcriptase domain-containing protein</fullName>
    </recommendedName>
</protein>
<evidence type="ECO:0008006" key="3">
    <source>
        <dbReference type="Google" id="ProtNLM"/>
    </source>
</evidence>
<reference evidence="1" key="1">
    <citation type="submission" date="2021-03" db="EMBL/GenBank/DDBJ databases">
        <title>Draft genome sequence of rust myrtle Austropuccinia psidii MF-1, a brazilian biotype.</title>
        <authorList>
            <person name="Quecine M.C."/>
            <person name="Pachon D.M.R."/>
            <person name="Bonatelli M.L."/>
            <person name="Correr F.H."/>
            <person name="Franceschini L.M."/>
            <person name="Leite T.F."/>
            <person name="Margarido G.R.A."/>
            <person name="Almeida C.A."/>
            <person name="Ferrarezi J.A."/>
            <person name="Labate C.A."/>
        </authorList>
    </citation>
    <scope>NUCLEOTIDE SEQUENCE</scope>
    <source>
        <strain evidence="1">MF-1</strain>
    </source>
</reference>
<evidence type="ECO:0000313" key="1">
    <source>
        <dbReference type="EMBL" id="MBW0511173.1"/>
    </source>
</evidence>
<dbReference type="PANTHER" id="PTHR37984:SF5">
    <property type="entry name" value="PROTEIN NYNRIN-LIKE"/>
    <property type="match status" value="1"/>
</dbReference>
<dbReference type="Proteomes" id="UP000765509">
    <property type="component" value="Unassembled WGS sequence"/>
</dbReference>
<gene>
    <name evidence="1" type="ORF">O181_050888</name>
</gene>
<evidence type="ECO:0000313" key="2">
    <source>
        <dbReference type="Proteomes" id="UP000765509"/>
    </source>
</evidence>
<dbReference type="SUPFAM" id="SSF56672">
    <property type="entry name" value="DNA/RNA polymerases"/>
    <property type="match status" value="1"/>
</dbReference>
<dbReference type="AlphaFoldDB" id="A0A9Q3DZX5"/>
<organism evidence="1 2">
    <name type="scientific">Austropuccinia psidii MF-1</name>
    <dbReference type="NCBI Taxonomy" id="1389203"/>
    <lineage>
        <taxon>Eukaryota</taxon>
        <taxon>Fungi</taxon>
        <taxon>Dikarya</taxon>
        <taxon>Basidiomycota</taxon>
        <taxon>Pucciniomycotina</taxon>
        <taxon>Pucciniomycetes</taxon>
        <taxon>Pucciniales</taxon>
        <taxon>Sphaerophragmiaceae</taxon>
        <taxon>Austropuccinia</taxon>
    </lineage>
</organism>
<comment type="caution">
    <text evidence="1">The sequence shown here is derived from an EMBL/GenBank/DDBJ whole genome shotgun (WGS) entry which is preliminary data.</text>
</comment>
<dbReference type="Gene3D" id="3.10.10.10">
    <property type="entry name" value="HIV Type 1 Reverse Transcriptase, subunit A, domain 1"/>
    <property type="match status" value="1"/>
</dbReference>
<dbReference type="InterPro" id="IPR050951">
    <property type="entry name" value="Retrovirus_Pol_polyprotein"/>
</dbReference>
<name>A0A9Q3DZX5_9BASI</name>
<accession>A0A9Q3DZX5</accession>
<dbReference type="EMBL" id="AVOT02022032">
    <property type="protein sequence ID" value="MBW0511173.1"/>
    <property type="molecule type" value="Genomic_DNA"/>
</dbReference>
<sequence length="413" mass="46890">MEDIITITRIGKTWTRTKINEAQVIEEAQCTEEKEESDLDSSVSEDTPVEDYSIENITAFFQVTEVHTNFPQYSEDCHNLINIQVARMCKTKPARGKGYTAGASCITSILMNDIYSKLNLDTGAFCTCVGKDYLQAILPGLKSHLLPIEGKKFSSSSNDMYPLGILDTNLVFTHPAGSVRMKTEILVMDNHTSQHIILVNDYLNIYGIDINNHKDRYFKIGDNKRQEFAFSNIPKQIYVISSVKESHKEKFVANKLVEAQINQLLSPKMRHDLIDVLYTYKNAFASNNEPFGTIKGNEVDITLNIERPYPPVLRRPAYPASPSTSTTEALEKHIQELIQLCVLRKVGYNEEVEVRTPVIIAWHNDKSRMVGDFRALNTYTVPDRYPIPRIKETLTQLSKAKYITSMDALKGLH</sequence>
<dbReference type="PANTHER" id="PTHR37984">
    <property type="entry name" value="PROTEIN CBG26694"/>
    <property type="match status" value="1"/>
</dbReference>
<dbReference type="InterPro" id="IPR043128">
    <property type="entry name" value="Rev_trsase/Diguanyl_cyclase"/>
</dbReference>
<dbReference type="InterPro" id="IPR043502">
    <property type="entry name" value="DNA/RNA_pol_sf"/>
</dbReference>